<dbReference type="Gene3D" id="3.30.70.100">
    <property type="match status" value="1"/>
</dbReference>
<accession>A0A086YAA2</accession>
<dbReference type="InterPro" id="IPR011008">
    <property type="entry name" value="Dimeric_a/b-barrel"/>
</dbReference>
<dbReference type="Proteomes" id="UP000028826">
    <property type="component" value="Unassembled WGS sequence"/>
</dbReference>
<evidence type="ECO:0000313" key="1">
    <source>
        <dbReference type="EMBL" id="KFI31202.1"/>
    </source>
</evidence>
<dbReference type="AlphaFoldDB" id="A0A086YAA2"/>
<sequence length="119" mass="13762">MSYVEGFILAVPADRREEYRKHAEQAAVIFREFGATRVVEAWGDDVKEGKWTDFRRAVNAEKGEEVVLSWMEFPSRAVRDSVYEKMMSDPRMEEMGKSMPFDGKRMIFGGFEVIIDVVV</sequence>
<dbReference type="RefSeq" id="WP_035707458.1">
    <property type="nucleotide sequence ID" value="NZ_CAMIFG010000124.1"/>
</dbReference>
<protein>
    <submittedName>
        <fullName evidence="1">Uncharacterized protein</fullName>
    </submittedName>
</protein>
<dbReference type="InterPro" id="IPR009874">
    <property type="entry name" value="DUF1428"/>
</dbReference>
<keyword evidence="2" id="KW-1185">Reference proteome</keyword>
<name>A0A086YAA2_9RHOB</name>
<proteinExistence type="predicted"/>
<dbReference type="Pfam" id="PF07237">
    <property type="entry name" value="DUF1428"/>
    <property type="match status" value="1"/>
</dbReference>
<dbReference type="SUPFAM" id="SSF54909">
    <property type="entry name" value="Dimeric alpha+beta barrel"/>
    <property type="match status" value="1"/>
</dbReference>
<dbReference type="EMBL" id="JGYG01000002">
    <property type="protein sequence ID" value="KFI31202.1"/>
    <property type="molecule type" value="Genomic_DNA"/>
</dbReference>
<dbReference type="OrthoDB" id="9792392at2"/>
<comment type="caution">
    <text evidence="1">The sequence shown here is derived from an EMBL/GenBank/DDBJ whole genome shotgun (WGS) entry which is preliminary data.</text>
</comment>
<dbReference type="eggNOG" id="COG5507">
    <property type="taxonomic scope" value="Bacteria"/>
</dbReference>
<reference evidence="1 2" key="1">
    <citation type="submission" date="2014-03" db="EMBL/GenBank/DDBJ databases">
        <title>Genome of Haematobacter massiliensis CCUG 47968.</title>
        <authorList>
            <person name="Wang D."/>
            <person name="Wang G."/>
        </authorList>
    </citation>
    <scope>NUCLEOTIDE SEQUENCE [LARGE SCALE GENOMIC DNA]</scope>
    <source>
        <strain evidence="1 2">CCUG 47968</strain>
    </source>
</reference>
<dbReference type="STRING" id="195105.CN97_09210"/>
<gene>
    <name evidence="1" type="ORF">CN97_09210</name>
</gene>
<dbReference type="PIRSF" id="PIRSF007028">
    <property type="entry name" value="UCP007028"/>
    <property type="match status" value="1"/>
</dbReference>
<evidence type="ECO:0000313" key="2">
    <source>
        <dbReference type="Proteomes" id="UP000028826"/>
    </source>
</evidence>
<organism evidence="1 2">
    <name type="scientific">Haematobacter massiliensis</name>
    <dbReference type="NCBI Taxonomy" id="195105"/>
    <lineage>
        <taxon>Bacteria</taxon>
        <taxon>Pseudomonadati</taxon>
        <taxon>Pseudomonadota</taxon>
        <taxon>Alphaproteobacteria</taxon>
        <taxon>Rhodobacterales</taxon>
        <taxon>Paracoccaceae</taxon>
        <taxon>Haematobacter</taxon>
    </lineage>
</organism>